<dbReference type="Pfam" id="PF14361">
    <property type="entry name" value="RsbRD_N"/>
    <property type="match status" value="1"/>
</dbReference>
<dbReference type="EC" id="2.7.13.3" evidence="2"/>
<accession>A0A0D8ZQ02</accession>
<evidence type="ECO:0000256" key="2">
    <source>
        <dbReference type="ARBA" id="ARBA00012438"/>
    </source>
</evidence>
<dbReference type="Proteomes" id="UP000032452">
    <property type="component" value="Unassembled WGS sequence"/>
</dbReference>
<dbReference type="SUPFAM" id="SSF47384">
    <property type="entry name" value="Homodimeric domain of signal transducing histidine kinase"/>
    <property type="match status" value="1"/>
</dbReference>
<comment type="catalytic activity">
    <reaction evidence="1">
        <text>ATP + protein L-histidine = ADP + protein N-phospho-L-histidine.</text>
        <dbReference type="EC" id="2.7.13.3"/>
    </reaction>
</comment>
<keyword evidence="5" id="KW-0418">Kinase</keyword>
<dbReference type="PROSITE" id="PS50109">
    <property type="entry name" value="HIS_KIN"/>
    <property type="match status" value="1"/>
</dbReference>
<keyword evidence="3" id="KW-0597">Phosphoprotein</keyword>
<dbReference type="SUPFAM" id="SSF55874">
    <property type="entry name" value="ATPase domain of HSP90 chaperone/DNA topoisomerase II/histidine kinase"/>
    <property type="match status" value="1"/>
</dbReference>
<protein>
    <recommendedName>
        <fullName evidence="2">histidine kinase</fullName>
        <ecNumber evidence="2">2.7.13.3</ecNumber>
    </recommendedName>
</protein>
<dbReference type="InterPro" id="IPR003661">
    <property type="entry name" value="HisK_dim/P_dom"/>
</dbReference>
<comment type="caution">
    <text evidence="8">The sequence shown here is derived from an EMBL/GenBank/DDBJ whole genome shotgun (WGS) entry which is preliminary data.</text>
</comment>
<dbReference type="Pfam" id="PF00512">
    <property type="entry name" value="HisKA"/>
    <property type="match status" value="1"/>
</dbReference>
<proteinExistence type="predicted"/>
<evidence type="ECO:0000256" key="4">
    <source>
        <dbReference type="ARBA" id="ARBA00022679"/>
    </source>
</evidence>
<dbReference type="Pfam" id="PF02518">
    <property type="entry name" value="HATPase_c"/>
    <property type="match status" value="1"/>
</dbReference>
<dbReference type="FunFam" id="3.30.565.10:FF:000006">
    <property type="entry name" value="Sensor histidine kinase WalK"/>
    <property type="match status" value="1"/>
</dbReference>
<dbReference type="PANTHER" id="PTHR43047:SF72">
    <property type="entry name" value="OSMOSENSING HISTIDINE PROTEIN KINASE SLN1"/>
    <property type="match status" value="1"/>
</dbReference>
<reference evidence="8 9" key="1">
    <citation type="submission" date="2015-02" db="EMBL/GenBank/DDBJ databases">
        <title>Draft genome of a novel marine cyanobacterium (Chroococcales) isolated from South Atlantic Ocean.</title>
        <authorList>
            <person name="Rigonato J."/>
            <person name="Alvarenga D.O."/>
            <person name="Branco L.H."/>
            <person name="Varani A.M."/>
            <person name="Brandini F.P."/>
            <person name="Fiore M.F."/>
        </authorList>
    </citation>
    <scope>NUCLEOTIDE SEQUENCE [LARGE SCALE GENOMIC DNA]</scope>
    <source>
        <strain evidence="8 9">CENA595</strain>
    </source>
</reference>
<dbReference type="Gene3D" id="1.10.287.130">
    <property type="match status" value="1"/>
</dbReference>
<dbReference type="InterPro" id="IPR005467">
    <property type="entry name" value="His_kinase_dom"/>
</dbReference>
<dbReference type="EMBL" id="JYON01000023">
    <property type="protein sequence ID" value="KJH70427.1"/>
    <property type="molecule type" value="Genomic_DNA"/>
</dbReference>
<dbReference type="PATRIC" id="fig|1618023.3.peg.1114"/>
<evidence type="ECO:0000256" key="1">
    <source>
        <dbReference type="ARBA" id="ARBA00000085"/>
    </source>
</evidence>
<evidence type="ECO:0000313" key="8">
    <source>
        <dbReference type="EMBL" id="KJH70427.1"/>
    </source>
</evidence>
<dbReference type="GO" id="GO:0000155">
    <property type="term" value="F:phosphorelay sensor kinase activity"/>
    <property type="evidence" value="ECO:0007669"/>
    <property type="project" value="InterPro"/>
</dbReference>
<gene>
    <name evidence="8" type="ORF">UH38_18370</name>
</gene>
<dbReference type="InterPro" id="IPR003594">
    <property type="entry name" value="HATPase_dom"/>
</dbReference>
<name>A0A0D8ZQ02_9CYAN</name>
<evidence type="ECO:0000256" key="6">
    <source>
        <dbReference type="ARBA" id="ARBA00023012"/>
    </source>
</evidence>
<dbReference type="GO" id="GO:0005886">
    <property type="term" value="C:plasma membrane"/>
    <property type="evidence" value="ECO:0007669"/>
    <property type="project" value="TreeGrafter"/>
</dbReference>
<dbReference type="Gene3D" id="3.30.565.10">
    <property type="entry name" value="Histidine kinase-like ATPase, C-terminal domain"/>
    <property type="match status" value="1"/>
</dbReference>
<dbReference type="SMART" id="SM00388">
    <property type="entry name" value="HisKA"/>
    <property type="match status" value="1"/>
</dbReference>
<dbReference type="CDD" id="cd00082">
    <property type="entry name" value="HisKA"/>
    <property type="match status" value="1"/>
</dbReference>
<keyword evidence="4" id="KW-0808">Transferase</keyword>
<dbReference type="STRING" id="1618023.UH38_18370"/>
<dbReference type="PRINTS" id="PR00344">
    <property type="entry name" value="BCTRLSENSOR"/>
</dbReference>
<keyword evidence="6" id="KW-0902">Two-component regulatory system</keyword>
<dbReference type="SMART" id="SM00387">
    <property type="entry name" value="HATPase_c"/>
    <property type="match status" value="1"/>
</dbReference>
<evidence type="ECO:0000256" key="3">
    <source>
        <dbReference type="ARBA" id="ARBA00022553"/>
    </source>
</evidence>
<dbReference type="AlphaFoldDB" id="A0A0D8ZQ02"/>
<dbReference type="InterPro" id="IPR025751">
    <property type="entry name" value="RsbRD_N_dom"/>
</dbReference>
<dbReference type="RefSeq" id="WP_045056142.1">
    <property type="nucleotide sequence ID" value="NZ_CAWMDP010000015.1"/>
</dbReference>
<dbReference type="PANTHER" id="PTHR43047">
    <property type="entry name" value="TWO-COMPONENT HISTIDINE PROTEIN KINASE"/>
    <property type="match status" value="1"/>
</dbReference>
<dbReference type="OrthoDB" id="568844at2"/>
<organism evidence="8 9">
    <name type="scientific">Aliterella atlantica CENA595</name>
    <dbReference type="NCBI Taxonomy" id="1618023"/>
    <lineage>
        <taxon>Bacteria</taxon>
        <taxon>Bacillati</taxon>
        <taxon>Cyanobacteriota</taxon>
        <taxon>Cyanophyceae</taxon>
        <taxon>Chroococcidiopsidales</taxon>
        <taxon>Aliterellaceae</taxon>
        <taxon>Aliterella</taxon>
    </lineage>
</organism>
<evidence type="ECO:0000256" key="5">
    <source>
        <dbReference type="ARBA" id="ARBA00022777"/>
    </source>
</evidence>
<feature type="domain" description="Histidine kinase" evidence="7">
    <location>
        <begin position="171"/>
        <end position="395"/>
    </location>
</feature>
<evidence type="ECO:0000259" key="7">
    <source>
        <dbReference type="PROSITE" id="PS50109"/>
    </source>
</evidence>
<sequence length="405" mass="45982">MLDFNQLLLDKIDIITSDWVTAVRQDRQIESADKLTRTAIQNHIVLVLQAMATVISKYQDSEIQPILDASLHHGVIRAEQGFEPTEIAREYHLLRQVIFAILETELLQAQAIEIIRVVRLIDATIDEAIAQCFKSYVDERLRELDLVQSHLQLTNQELTRLVRANQDNLSHLAHELKNPLTSIIGYSDLFLRQERKRTEIKDTYTNLEHIERVLRNGRHLLSLVNDALEVSRYEAGEMKLQVVPTSIHFLIDNVVEMLEPAAREKQLSMTVNCDRAPDEILTDALRLQQIITNLVSNAIRYTEKGNIQIASQTISDKEWELIVADTGIGITEEDQKLVFDPYYRVGDNSRAYLPNSTGLGLAIVSQLIQLLQGRCELTSQVGVGSTFKVIFPLSVKINGQVAQEQ</sequence>
<evidence type="ECO:0000313" key="9">
    <source>
        <dbReference type="Proteomes" id="UP000032452"/>
    </source>
</evidence>
<dbReference type="InterPro" id="IPR036890">
    <property type="entry name" value="HATPase_C_sf"/>
</dbReference>
<dbReference type="InterPro" id="IPR004358">
    <property type="entry name" value="Sig_transdc_His_kin-like_C"/>
</dbReference>
<dbReference type="InterPro" id="IPR036097">
    <property type="entry name" value="HisK_dim/P_sf"/>
</dbReference>
<dbReference type="GO" id="GO:0009927">
    <property type="term" value="F:histidine phosphotransfer kinase activity"/>
    <property type="evidence" value="ECO:0007669"/>
    <property type="project" value="TreeGrafter"/>
</dbReference>
<keyword evidence="9" id="KW-1185">Reference proteome</keyword>